<protein>
    <recommendedName>
        <fullName evidence="2">Nonsense-mediated mRNA decay factor</fullName>
    </recommendedName>
</protein>
<accession>A0AAW0JEG3</accession>
<evidence type="ECO:0000259" key="5">
    <source>
        <dbReference type="Pfam" id="PF10374"/>
    </source>
</evidence>
<sequence length="1234" mass="137844">MEFMKVETELEECLKPFYLVRNWMLLQIVIVGENVSFKSQMRTENLKSEEHLKSSNIRQAEVLKAEMTDSKLGPAEVWTSRQALQDLYQKMLVTDLEYALDKKVEQDLWNHAFKNQITTLQGQAKNRANPNRSEVQANLSLFLEAASGFYTQLLQELCTVFNVDLPCRVKSSQLGIISNKQTHTSAIVKPQSSSCSYICQHCLVHLGDIARYRNQTSQAESYYRHAAQLVPSNGQPYNQLAILASSKGDHLTTIFYYCRSIAVKFPFPAASTNLQKALSKALESRDELKTKWGVSDFIKAFIKFHGHVYLSKSLEKLSPLREKLEEQFKKLLFQKAFNSQQLVHVTVINLFQLHHLRDFSNETEQHSYSQDEQLCWTQLLALFMSFLGILCKCPLQNDSQESCNAYPLPAVKVSMDWLRLRPRIFQEAVVDERQYIWPWLISLLNSFHPHEDDLSSTNATPLPEEFELQGFLALRPSFRNLDFSKGHQGITGDKEGQQRRIRQQRLISIGKWIADNQPRLIQCENEVGKLLFITEIPELILEDPSETKENLILQETSVIESLATDGSPGLKSVLSTGRNPSNNCDPGEKPVVTFKENVKPREVNRDQGRSFPPKEVSRACSKGIAVTKDDGKKDSTKRRAETKRCTLGKLQETGKQSVAVQVKSQTELRKTPVSEARKTPVTQTPSQANNSQFIPIHHPGAFPPLPSRPGFPPPTYVIPPPVAFSMGSGYTFPAGVSVPGTFLQSTAHSPAGNQVQAGKQSHIPYSQQRPSGPGPMNQGPQQSQPPSQTPLTSLPAQPTAQSTSQLQVQALAQQQQSPTKVMPALGKSPPHHSGFQQYQQADASKQLWNPPQVQGPLGKIMPVKQPYYLQTQDPIKLFEPSLQPPVIQQQPLEKKMKPFPMEPYNHNPSEVKVPEFYWDSSYSMADNRAVMAQQPNMDRRSKRSPGVFRPEQDPVPRMPFEDPKSSPLLPPDLLKSLAALEEEEELIFSNPPDLYPALLGPLASLPGRSLFKSLLEKPSELMSHSSSFLSLTGFSVNQERYPNSSVFNEVYGKNLTTSSKTELNPSVASQETSLYSLFEGTPWSPSLPASSDHSTPASQSPHSSNPSSLPSSPPTHNHNSAPFSNFGPIGTPDNRDRRPADRWKTDKPAMGGFGVDYLSATSSSESSWHQASTPSGTWTGHGPSMEDSSAVLMENLKSIWSSSMMHPGPSALEQLLMQQKQKQQRGQGAMNPPH</sequence>
<dbReference type="PANTHER" id="PTHR15696">
    <property type="entry name" value="SMG-7 SUPPRESSOR WITH MORPHOLOGICAL EFFECT ON GENITALIA PROTEIN 7"/>
    <property type="match status" value="1"/>
</dbReference>
<evidence type="ECO:0000256" key="2">
    <source>
        <dbReference type="RuleBase" id="RU369098"/>
    </source>
</evidence>
<evidence type="ECO:0000313" key="7">
    <source>
        <dbReference type="Proteomes" id="UP001488838"/>
    </source>
</evidence>
<dbReference type="InterPro" id="IPR019458">
    <property type="entry name" value="Est1-like_N"/>
</dbReference>
<keyword evidence="2" id="KW-0539">Nucleus</keyword>
<feature type="compositionally biased region" description="Polar residues" evidence="3">
    <location>
        <begin position="1085"/>
        <end position="1095"/>
    </location>
</feature>
<dbReference type="InterPro" id="IPR045153">
    <property type="entry name" value="Est1/Ebs1-like"/>
</dbReference>
<feature type="region of interest" description="Disordered" evidence="3">
    <location>
        <begin position="601"/>
        <end position="620"/>
    </location>
</feature>
<feature type="region of interest" description="Disordered" evidence="3">
    <location>
        <begin position="933"/>
        <end position="967"/>
    </location>
</feature>
<comment type="caution">
    <text evidence="6">The sequence shown here is derived from an EMBL/GenBank/DDBJ whole genome shotgun (WGS) entry which is preliminary data.</text>
</comment>
<keyword evidence="7" id="KW-1185">Reference proteome</keyword>
<comment type="function">
    <text evidence="2">Plays a role in nonsense-mediated mRNA decay.</text>
</comment>
<name>A0AAW0JEG3_MYOGA</name>
<keyword evidence="1 2" id="KW-0866">Nonsense-mediated mRNA decay</keyword>
<feature type="region of interest" description="Disordered" evidence="3">
    <location>
        <begin position="668"/>
        <end position="691"/>
    </location>
</feature>
<feature type="region of interest" description="Disordered" evidence="3">
    <location>
        <begin position="1085"/>
        <end position="1186"/>
    </location>
</feature>
<evidence type="ECO:0000259" key="4">
    <source>
        <dbReference type="Pfam" id="PF10373"/>
    </source>
</evidence>
<dbReference type="Gene3D" id="1.25.40.10">
    <property type="entry name" value="Tetratricopeptide repeat domain"/>
    <property type="match status" value="1"/>
</dbReference>
<feature type="compositionally biased region" description="Polar residues" evidence="3">
    <location>
        <begin position="1159"/>
        <end position="1178"/>
    </location>
</feature>
<feature type="compositionally biased region" description="Basic and acidic residues" evidence="3">
    <location>
        <begin position="950"/>
        <end position="964"/>
    </location>
</feature>
<evidence type="ECO:0000256" key="3">
    <source>
        <dbReference type="SAM" id="MobiDB-lite"/>
    </source>
</evidence>
<feature type="domain" description="DNA/RNA-binding" evidence="4">
    <location>
        <begin position="219"/>
        <end position="477"/>
    </location>
</feature>
<dbReference type="SUPFAM" id="SSF48452">
    <property type="entry name" value="TPR-like"/>
    <property type="match status" value="1"/>
</dbReference>
<proteinExistence type="predicted"/>
<evidence type="ECO:0000313" key="6">
    <source>
        <dbReference type="EMBL" id="KAK7825240.1"/>
    </source>
</evidence>
<feature type="compositionally biased region" description="Low complexity" evidence="3">
    <location>
        <begin position="770"/>
        <end position="817"/>
    </location>
</feature>
<feature type="domain" description="Telomerase activating protein Est1-like N-terminal" evidence="5">
    <location>
        <begin position="103"/>
        <end position="216"/>
    </location>
</feature>
<dbReference type="GO" id="GO:0000184">
    <property type="term" value="P:nuclear-transcribed mRNA catabolic process, nonsense-mediated decay"/>
    <property type="evidence" value="ECO:0007669"/>
    <property type="project" value="UniProtKB-KW"/>
</dbReference>
<evidence type="ECO:0000256" key="1">
    <source>
        <dbReference type="ARBA" id="ARBA00023161"/>
    </source>
</evidence>
<feature type="region of interest" description="Disordered" evidence="3">
    <location>
        <begin position="745"/>
        <end position="841"/>
    </location>
</feature>
<feature type="compositionally biased region" description="Polar residues" evidence="3">
    <location>
        <begin position="680"/>
        <end position="691"/>
    </location>
</feature>
<organism evidence="6 7">
    <name type="scientific">Myodes glareolus</name>
    <name type="common">Bank vole</name>
    <name type="synonym">Clethrionomys glareolus</name>
    <dbReference type="NCBI Taxonomy" id="447135"/>
    <lineage>
        <taxon>Eukaryota</taxon>
        <taxon>Metazoa</taxon>
        <taxon>Chordata</taxon>
        <taxon>Craniata</taxon>
        <taxon>Vertebrata</taxon>
        <taxon>Euteleostomi</taxon>
        <taxon>Mammalia</taxon>
        <taxon>Eutheria</taxon>
        <taxon>Euarchontoglires</taxon>
        <taxon>Glires</taxon>
        <taxon>Rodentia</taxon>
        <taxon>Myomorpha</taxon>
        <taxon>Muroidea</taxon>
        <taxon>Cricetidae</taxon>
        <taxon>Arvicolinae</taxon>
        <taxon>Myodes</taxon>
    </lineage>
</organism>
<gene>
    <name evidence="6" type="ORF">U0070_009729</name>
</gene>
<dbReference type="Pfam" id="PF10373">
    <property type="entry name" value="EST1_DNA_bind"/>
    <property type="match status" value="1"/>
</dbReference>
<dbReference type="GO" id="GO:0042162">
    <property type="term" value="F:telomeric DNA binding"/>
    <property type="evidence" value="ECO:0007669"/>
    <property type="project" value="TreeGrafter"/>
</dbReference>
<feature type="compositionally biased region" description="Basic and acidic residues" evidence="3">
    <location>
        <begin position="1133"/>
        <end position="1147"/>
    </location>
</feature>
<feature type="compositionally biased region" description="Polar residues" evidence="3">
    <location>
        <begin position="745"/>
        <end position="769"/>
    </location>
</feature>
<dbReference type="Proteomes" id="UP001488838">
    <property type="component" value="Unassembled WGS sequence"/>
</dbReference>
<dbReference type="GO" id="GO:0070034">
    <property type="term" value="F:telomerase RNA binding"/>
    <property type="evidence" value="ECO:0007669"/>
    <property type="project" value="TreeGrafter"/>
</dbReference>
<reference evidence="6 7" key="1">
    <citation type="journal article" date="2023" name="bioRxiv">
        <title>Conserved and derived expression patterns and positive selection on dental genes reveal complex evolutionary context of ever-growing rodent molars.</title>
        <authorList>
            <person name="Calamari Z.T."/>
            <person name="Song A."/>
            <person name="Cohen E."/>
            <person name="Akter M."/>
            <person name="Roy R.D."/>
            <person name="Hallikas O."/>
            <person name="Christensen M.M."/>
            <person name="Li P."/>
            <person name="Marangoni P."/>
            <person name="Jernvall J."/>
            <person name="Klein O.D."/>
        </authorList>
    </citation>
    <scope>NUCLEOTIDE SEQUENCE [LARGE SCALE GENOMIC DNA]</scope>
    <source>
        <strain evidence="6">V071</strain>
    </source>
</reference>
<feature type="compositionally biased region" description="Basic and acidic residues" evidence="3">
    <location>
        <begin position="668"/>
        <end position="678"/>
    </location>
</feature>
<comment type="subcellular location">
    <subcellularLocation>
        <location evidence="2">Nucleus</location>
    </subcellularLocation>
</comment>
<dbReference type="Pfam" id="PF10374">
    <property type="entry name" value="EST1"/>
    <property type="match status" value="1"/>
</dbReference>
<dbReference type="PANTHER" id="PTHR15696:SF5">
    <property type="entry name" value="NONSENSE-MEDIATED MRNA DECAY FACTOR SMG7"/>
    <property type="match status" value="1"/>
</dbReference>
<feature type="compositionally biased region" description="Low complexity" evidence="3">
    <location>
        <begin position="1096"/>
        <end position="1122"/>
    </location>
</feature>
<dbReference type="InterPro" id="IPR011990">
    <property type="entry name" value="TPR-like_helical_dom_sf"/>
</dbReference>
<dbReference type="InterPro" id="IPR018834">
    <property type="entry name" value="DNA/RNA-bd_Est1-type"/>
</dbReference>
<dbReference type="AlphaFoldDB" id="A0AAW0JEG3"/>
<dbReference type="GO" id="GO:0005697">
    <property type="term" value="C:telomerase holoenzyme complex"/>
    <property type="evidence" value="ECO:0007669"/>
    <property type="project" value="TreeGrafter"/>
</dbReference>
<dbReference type="EMBL" id="JBBHLL010000041">
    <property type="protein sequence ID" value="KAK7825240.1"/>
    <property type="molecule type" value="Genomic_DNA"/>
</dbReference>